<feature type="domain" description="DprA winged helix" evidence="3">
    <location>
        <begin position="237"/>
        <end position="286"/>
    </location>
</feature>
<dbReference type="EMBL" id="PCYK01000008">
    <property type="protein sequence ID" value="PIR46161.1"/>
    <property type="molecule type" value="Genomic_DNA"/>
</dbReference>
<dbReference type="SUPFAM" id="SSF102405">
    <property type="entry name" value="MCP/YpsA-like"/>
    <property type="match status" value="1"/>
</dbReference>
<dbReference type="Pfam" id="PF02481">
    <property type="entry name" value="DNA_processg_A"/>
    <property type="match status" value="1"/>
</dbReference>
<dbReference type="InterPro" id="IPR041614">
    <property type="entry name" value="DprA_WH"/>
</dbReference>
<dbReference type="NCBIfam" id="TIGR00732">
    <property type="entry name" value="dprA"/>
    <property type="match status" value="1"/>
</dbReference>
<gene>
    <name evidence="4" type="primary">dprA</name>
    <name evidence="4" type="ORF">COV08_01225</name>
</gene>
<reference evidence="4 5" key="1">
    <citation type="submission" date="2017-09" db="EMBL/GenBank/DDBJ databases">
        <title>Depth-based differentiation of microbial function through sediment-hosted aquifers and enrichment of novel symbionts in the deep terrestrial subsurface.</title>
        <authorList>
            <person name="Probst A.J."/>
            <person name="Ladd B."/>
            <person name="Jarett J.K."/>
            <person name="Geller-Mcgrath D.E."/>
            <person name="Sieber C.M."/>
            <person name="Emerson J.B."/>
            <person name="Anantharaman K."/>
            <person name="Thomas B.C."/>
            <person name="Malmstrom R."/>
            <person name="Stieglmeier M."/>
            <person name="Klingl A."/>
            <person name="Woyke T."/>
            <person name="Ryan C.M."/>
            <person name="Banfield J.F."/>
        </authorList>
    </citation>
    <scope>NUCLEOTIDE SEQUENCE [LARGE SCALE GENOMIC DNA]</scope>
    <source>
        <strain evidence="4">CG10_big_fil_rev_8_21_14_0_10_49_38</strain>
    </source>
</reference>
<comment type="similarity">
    <text evidence="1">Belongs to the DprA/Smf family.</text>
</comment>
<name>A0A2H0RHY1_9BACT</name>
<proteinExistence type="inferred from homology"/>
<dbReference type="InterPro" id="IPR036388">
    <property type="entry name" value="WH-like_DNA-bd_sf"/>
</dbReference>
<dbReference type="Gene3D" id="3.40.50.450">
    <property type="match status" value="1"/>
</dbReference>
<accession>A0A2H0RHY1</accession>
<sequence>MTDHQAVRKVLPANFPSRLKEISDPPNALYIEGDWPDPVAKWLAVVGSRRHSRYGLEACQELLAGLVGQPIVIISGLAIGIDTIAHRAALKHRLPTIAVPGSGLDRSVLHPSSNCRLADEIVAGGGALVSELEPTQPAGIHTFPRRNRIMAGLADAVLIIEAGEKSGTLITARLALDYNREVLAVPGSIFSPVSRGVNTLIRQGAMPVNRHEDILQALNLFEENEGKDDNRQTRLFADLSPDEKKIVDLLAVEPLPRDELIELAELSASAAAILLSTMEIKGLIRETLGEVRLA</sequence>
<evidence type="ECO:0000256" key="1">
    <source>
        <dbReference type="ARBA" id="ARBA00006525"/>
    </source>
</evidence>
<dbReference type="Proteomes" id="UP000230431">
    <property type="component" value="Unassembled WGS sequence"/>
</dbReference>
<dbReference type="InterPro" id="IPR057666">
    <property type="entry name" value="DrpA_SLOG"/>
</dbReference>
<evidence type="ECO:0000259" key="2">
    <source>
        <dbReference type="Pfam" id="PF02481"/>
    </source>
</evidence>
<dbReference type="Gene3D" id="1.10.10.10">
    <property type="entry name" value="Winged helix-like DNA-binding domain superfamily/Winged helix DNA-binding domain"/>
    <property type="match status" value="1"/>
</dbReference>
<dbReference type="AlphaFoldDB" id="A0A2H0RHY1"/>
<feature type="domain" description="Smf/DprA SLOG" evidence="2">
    <location>
        <begin position="13"/>
        <end position="218"/>
    </location>
</feature>
<organism evidence="4 5">
    <name type="scientific">Candidatus Vogelbacteria bacterium CG10_big_fil_rev_8_21_14_0_10_49_38</name>
    <dbReference type="NCBI Taxonomy" id="1975043"/>
    <lineage>
        <taxon>Bacteria</taxon>
        <taxon>Candidatus Vogeliibacteriota</taxon>
    </lineage>
</organism>
<dbReference type="PANTHER" id="PTHR43022:SF1">
    <property type="entry name" value="PROTEIN SMF"/>
    <property type="match status" value="1"/>
</dbReference>
<protein>
    <submittedName>
        <fullName evidence="4">DNA-protecting protein DprA</fullName>
    </submittedName>
</protein>
<dbReference type="Pfam" id="PF17782">
    <property type="entry name" value="WHD_DprA"/>
    <property type="match status" value="1"/>
</dbReference>
<evidence type="ECO:0000313" key="4">
    <source>
        <dbReference type="EMBL" id="PIR46161.1"/>
    </source>
</evidence>
<dbReference type="PANTHER" id="PTHR43022">
    <property type="entry name" value="PROTEIN SMF"/>
    <property type="match status" value="1"/>
</dbReference>
<evidence type="ECO:0000313" key="5">
    <source>
        <dbReference type="Proteomes" id="UP000230431"/>
    </source>
</evidence>
<evidence type="ECO:0000259" key="3">
    <source>
        <dbReference type="Pfam" id="PF17782"/>
    </source>
</evidence>
<dbReference type="GO" id="GO:0009294">
    <property type="term" value="P:DNA-mediated transformation"/>
    <property type="evidence" value="ECO:0007669"/>
    <property type="project" value="InterPro"/>
</dbReference>
<comment type="caution">
    <text evidence="4">The sequence shown here is derived from an EMBL/GenBank/DDBJ whole genome shotgun (WGS) entry which is preliminary data.</text>
</comment>
<dbReference type="InterPro" id="IPR003488">
    <property type="entry name" value="DprA"/>
</dbReference>